<dbReference type="PROSITE" id="PS51767">
    <property type="entry name" value="PEPTIDASE_A1"/>
    <property type="match status" value="1"/>
</dbReference>
<keyword evidence="7" id="KW-0472">Membrane</keyword>
<evidence type="ECO:0000256" key="5">
    <source>
        <dbReference type="ARBA" id="ARBA00022801"/>
    </source>
</evidence>
<evidence type="ECO:0000256" key="2">
    <source>
        <dbReference type="ARBA" id="ARBA00022670"/>
    </source>
</evidence>
<dbReference type="GO" id="GO:0006508">
    <property type="term" value="P:proteolysis"/>
    <property type="evidence" value="ECO:0007669"/>
    <property type="project" value="UniProtKB-KW"/>
</dbReference>
<feature type="domain" description="Peptidase A1" evidence="8">
    <location>
        <begin position="1"/>
        <end position="202"/>
    </location>
</feature>
<keyword evidence="4" id="KW-0064">Aspartyl protease</keyword>
<dbReference type="Proteomes" id="UP000012073">
    <property type="component" value="Unassembled WGS sequence"/>
</dbReference>
<feature type="transmembrane region" description="Helical" evidence="7">
    <location>
        <begin position="231"/>
        <end position="252"/>
    </location>
</feature>
<evidence type="ECO:0000259" key="8">
    <source>
        <dbReference type="PROSITE" id="PS51767"/>
    </source>
</evidence>
<dbReference type="Gene3D" id="2.40.70.10">
    <property type="entry name" value="Acid Proteases"/>
    <property type="match status" value="1"/>
</dbReference>
<dbReference type="PANTHER" id="PTHR47965:SF12">
    <property type="entry name" value="ASPARTIC PROTEINASE 3-RELATED"/>
    <property type="match status" value="1"/>
</dbReference>
<dbReference type="PhylomeDB" id="R7QU94"/>
<dbReference type="GO" id="GO:0004190">
    <property type="term" value="F:aspartic-type endopeptidase activity"/>
    <property type="evidence" value="ECO:0007669"/>
    <property type="project" value="UniProtKB-KW"/>
</dbReference>
<keyword evidence="6" id="KW-0865">Zymogen</keyword>
<dbReference type="EMBL" id="HG002272">
    <property type="protein sequence ID" value="CDF40925.1"/>
    <property type="molecule type" value="Genomic_DNA"/>
</dbReference>
<keyword evidence="5" id="KW-0378">Hydrolase</keyword>
<name>R7QU94_CHOCR</name>
<evidence type="ECO:0000313" key="9">
    <source>
        <dbReference type="EMBL" id="CDF40925.1"/>
    </source>
</evidence>
<organism evidence="9 10">
    <name type="scientific">Chondrus crispus</name>
    <name type="common">Carrageen Irish moss</name>
    <name type="synonym">Polymorpha crispa</name>
    <dbReference type="NCBI Taxonomy" id="2769"/>
    <lineage>
        <taxon>Eukaryota</taxon>
        <taxon>Rhodophyta</taxon>
        <taxon>Florideophyceae</taxon>
        <taxon>Rhodymeniophycidae</taxon>
        <taxon>Gigartinales</taxon>
        <taxon>Gigartinaceae</taxon>
        <taxon>Chondrus</taxon>
    </lineage>
</organism>
<evidence type="ECO:0000256" key="7">
    <source>
        <dbReference type="SAM" id="Phobius"/>
    </source>
</evidence>
<keyword evidence="7" id="KW-1133">Transmembrane helix</keyword>
<dbReference type="OrthoDB" id="4784at2759"/>
<keyword evidence="7" id="KW-0812">Transmembrane</keyword>
<dbReference type="InterPro" id="IPR033121">
    <property type="entry name" value="PEPTIDASE_A1"/>
</dbReference>
<dbReference type="GeneID" id="17318940"/>
<reference evidence="10" key="1">
    <citation type="journal article" date="2013" name="Proc. Natl. Acad. Sci. U.S.A.">
        <title>Genome structure and metabolic features in the red seaweed Chondrus crispus shed light on evolution of the Archaeplastida.</title>
        <authorList>
            <person name="Collen J."/>
            <person name="Porcel B."/>
            <person name="Carre W."/>
            <person name="Ball S.G."/>
            <person name="Chaparro C."/>
            <person name="Tonon T."/>
            <person name="Barbeyron T."/>
            <person name="Michel G."/>
            <person name="Noel B."/>
            <person name="Valentin K."/>
            <person name="Elias M."/>
            <person name="Artiguenave F."/>
            <person name="Arun A."/>
            <person name="Aury J.M."/>
            <person name="Barbosa-Neto J.F."/>
            <person name="Bothwell J.H."/>
            <person name="Bouget F.Y."/>
            <person name="Brillet L."/>
            <person name="Cabello-Hurtado F."/>
            <person name="Capella-Gutierrez S."/>
            <person name="Charrier B."/>
            <person name="Cladiere L."/>
            <person name="Cock J.M."/>
            <person name="Coelho S.M."/>
            <person name="Colleoni C."/>
            <person name="Czjzek M."/>
            <person name="Da Silva C."/>
            <person name="Delage L."/>
            <person name="Denoeud F."/>
            <person name="Deschamps P."/>
            <person name="Dittami S.M."/>
            <person name="Gabaldon T."/>
            <person name="Gachon C.M."/>
            <person name="Groisillier A."/>
            <person name="Herve C."/>
            <person name="Jabbari K."/>
            <person name="Katinka M."/>
            <person name="Kloareg B."/>
            <person name="Kowalczyk N."/>
            <person name="Labadie K."/>
            <person name="Leblanc C."/>
            <person name="Lopez P.J."/>
            <person name="McLachlan D.H."/>
            <person name="Meslet-Cladiere L."/>
            <person name="Moustafa A."/>
            <person name="Nehr Z."/>
            <person name="Nyvall Collen P."/>
            <person name="Panaud O."/>
            <person name="Partensky F."/>
            <person name="Poulain J."/>
            <person name="Rensing S.A."/>
            <person name="Rousvoal S."/>
            <person name="Samson G."/>
            <person name="Symeonidi A."/>
            <person name="Weissenbach J."/>
            <person name="Zambounis A."/>
            <person name="Wincker P."/>
            <person name="Boyen C."/>
        </authorList>
    </citation>
    <scope>NUCLEOTIDE SEQUENCE [LARGE SCALE GENOMIC DNA]</scope>
    <source>
        <strain evidence="10">cv. Stackhouse</strain>
    </source>
</reference>
<comment type="similarity">
    <text evidence="1">Belongs to the peptidase A1 family.</text>
</comment>
<sequence>MVGKAVKQFYDVEINHVRIGGEKVTVPTFSDAIVDSGTTVLVITRKAYMAIKAHFQDNYCHVPGLCVNAKGRQVASTHVIKGPNVTEQAQPHEIPMFGRAAEGQSWFSPGYCARLTDKYIKMLPDITIALQGGVELVIDPFTYMLEYETTSVFGWENVSYRCLGISFLDSLELMQNKAIMGNTVLQKYFVEYDRENYRIGFAVAKNCVNQSAELLITGAASVARGSGLPQWLLILAAVTSIAAWIVILGMCVRESRKYSQYTPIPSSR</sequence>
<dbReference type="SUPFAM" id="SSF50630">
    <property type="entry name" value="Acid proteases"/>
    <property type="match status" value="1"/>
</dbReference>
<evidence type="ECO:0000256" key="1">
    <source>
        <dbReference type="ARBA" id="ARBA00007447"/>
    </source>
</evidence>
<dbReference type="InterPro" id="IPR021109">
    <property type="entry name" value="Peptidase_aspartic_dom_sf"/>
</dbReference>
<accession>R7QU94</accession>
<evidence type="ECO:0000313" key="10">
    <source>
        <dbReference type="Proteomes" id="UP000012073"/>
    </source>
</evidence>
<dbReference type="InterPro" id="IPR001461">
    <property type="entry name" value="Aspartic_peptidase_A1"/>
</dbReference>
<dbReference type="Pfam" id="PF00026">
    <property type="entry name" value="Asp"/>
    <property type="match status" value="1"/>
</dbReference>
<keyword evidence="2" id="KW-0645">Protease</keyword>
<gene>
    <name evidence="9" type="ORF">CHC_T00000891001</name>
</gene>
<keyword evidence="10" id="KW-1185">Reference proteome</keyword>
<dbReference type="KEGG" id="ccp:CHC_T00000891001"/>
<dbReference type="RefSeq" id="XP_005711219.1">
    <property type="nucleotide sequence ID" value="XM_005711162.1"/>
</dbReference>
<proteinExistence type="inferred from homology"/>
<protein>
    <recommendedName>
        <fullName evidence="8">Peptidase A1 domain-containing protein</fullName>
    </recommendedName>
</protein>
<dbReference type="Gramene" id="CDF40925">
    <property type="protein sequence ID" value="CDF40925"/>
    <property type="gene ID" value="CHC_T00000891001"/>
</dbReference>
<evidence type="ECO:0000256" key="3">
    <source>
        <dbReference type="ARBA" id="ARBA00022729"/>
    </source>
</evidence>
<dbReference type="PANTHER" id="PTHR47965">
    <property type="entry name" value="ASPARTYL PROTEASE-RELATED"/>
    <property type="match status" value="1"/>
</dbReference>
<evidence type="ECO:0000256" key="4">
    <source>
        <dbReference type="ARBA" id="ARBA00022750"/>
    </source>
</evidence>
<evidence type="ECO:0000256" key="6">
    <source>
        <dbReference type="ARBA" id="ARBA00023145"/>
    </source>
</evidence>
<keyword evidence="3" id="KW-0732">Signal</keyword>
<dbReference type="AlphaFoldDB" id="R7QU94"/>